<dbReference type="AlphaFoldDB" id="I7M4J2"/>
<dbReference type="EMBL" id="GG662245">
    <property type="protein sequence ID" value="EAS07159.2"/>
    <property type="molecule type" value="Genomic_DNA"/>
</dbReference>
<sequence>MKIRKFELNFTRSKMKMSIQLKTPRKEPQQKIQLIRINGFFIFSQKTKDDASPTQMTIIKNDILHQDLQNNNTPIHKQFKSDLNVLVSKLCFIYSNWNRALKLHLQLVRYACSNSLNLLAINESQQVQRTLRSKLPLNTINLDLFLHFKIRIDNLFMKLLIFFVLIFLFINIYFVLLQISLYKMFASKYHFIYFQKNYYSKQKCYFIIKLLEN</sequence>
<dbReference type="KEGG" id="tet:TTHERM_00646920"/>
<dbReference type="InParanoid" id="I7M4J2"/>
<name>I7M4J2_TETTS</name>
<evidence type="ECO:0000256" key="1">
    <source>
        <dbReference type="SAM" id="Phobius"/>
    </source>
</evidence>
<protein>
    <submittedName>
        <fullName evidence="2">Transmembrane protein, putative</fullName>
    </submittedName>
</protein>
<evidence type="ECO:0000313" key="3">
    <source>
        <dbReference type="Proteomes" id="UP000009168"/>
    </source>
</evidence>
<dbReference type="RefSeq" id="XP_001027401.2">
    <property type="nucleotide sequence ID" value="XM_001027401.2"/>
</dbReference>
<dbReference type="Proteomes" id="UP000009168">
    <property type="component" value="Unassembled WGS sequence"/>
</dbReference>
<keyword evidence="1 2" id="KW-0812">Transmembrane</keyword>
<reference evidence="3" key="1">
    <citation type="journal article" date="2006" name="PLoS Biol.">
        <title>Macronuclear genome sequence of the ciliate Tetrahymena thermophila, a model eukaryote.</title>
        <authorList>
            <person name="Eisen J.A."/>
            <person name="Coyne R.S."/>
            <person name="Wu M."/>
            <person name="Wu D."/>
            <person name="Thiagarajan M."/>
            <person name="Wortman J.R."/>
            <person name="Badger J.H."/>
            <person name="Ren Q."/>
            <person name="Amedeo P."/>
            <person name="Jones K.M."/>
            <person name="Tallon L.J."/>
            <person name="Delcher A.L."/>
            <person name="Salzberg S.L."/>
            <person name="Silva J.C."/>
            <person name="Haas B.J."/>
            <person name="Majoros W.H."/>
            <person name="Farzad M."/>
            <person name="Carlton J.M."/>
            <person name="Smith R.K. Jr."/>
            <person name="Garg J."/>
            <person name="Pearlman R.E."/>
            <person name="Karrer K.M."/>
            <person name="Sun L."/>
            <person name="Manning G."/>
            <person name="Elde N.C."/>
            <person name="Turkewitz A.P."/>
            <person name="Asai D.J."/>
            <person name="Wilkes D.E."/>
            <person name="Wang Y."/>
            <person name="Cai H."/>
            <person name="Collins K."/>
            <person name="Stewart B.A."/>
            <person name="Lee S.R."/>
            <person name="Wilamowska K."/>
            <person name="Weinberg Z."/>
            <person name="Ruzzo W.L."/>
            <person name="Wloga D."/>
            <person name="Gaertig J."/>
            <person name="Frankel J."/>
            <person name="Tsao C.-C."/>
            <person name="Gorovsky M.A."/>
            <person name="Keeling P.J."/>
            <person name="Waller R.F."/>
            <person name="Patron N.J."/>
            <person name="Cherry J.M."/>
            <person name="Stover N.A."/>
            <person name="Krieger C.J."/>
            <person name="del Toro C."/>
            <person name="Ryder H.F."/>
            <person name="Williamson S.C."/>
            <person name="Barbeau R.A."/>
            <person name="Hamilton E.P."/>
            <person name="Orias E."/>
        </authorList>
    </citation>
    <scope>NUCLEOTIDE SEQUENCE [LARGE SCALE GENOMIC DNA]</scope>
    <source>
        <strain evidence="3">SB210</strain>
    </source>
</reference>
<proteinExistence type="predicted"/>
<accession>I7M4J2</accession>
<keyword evidence="1" id="KW-0472">Membrane</keyword>
<dbReference type="GeneID" id="7833604"/>
<keyword evidence="3" id="KW-1185">Reference proteome</keyword>
<gene>
    <name evidence="2" type="ORF">TTHERM_00646920</name>
</gene>
<organism evidence="2 3">
    <name type="scientific">Tetrahymena thermophila (strain SB210)</name>
    <dbReference type="NCBI Taxonomy" id="312017"/>
    <lineage>
        <taxon>Eukaryota</taxon>
        <taxon>Sar</taxon>
        <taxon>Alveolata</taxon>
        <taxon>Ciliophora</taxon>
        <taxon>Intramacronucleata</taxon>
        <taxon>Oligohymenophorea</taxon>
        <taxon>Hymenostomatida</taxon>
        <taxon>Tetrahymenina</taxon>
        <taxon>Tetrahymenidae</taxon>
        <taxon>Tetrahymena</taxon>
    </lineage>
</organism>
<feature type="transmembrane region" description="Helical" evidence="1">
    <location>
        <begin position="159"/>
        <end position="181"/>
    </location>
</feature>
<evidence type="ECO:0000313" key="2">
    <source>
        <dbReference type="EMBL" id="EAS07159.2"/>
    </source>
</evidence>
<keyword evidence="1" id="KW-1133">Transmembrane helix</keyword>